<dbReference type="AlphaFoldDB" id="A0A269TBH0"/>
<gene>
    <name evidence="1" type="ORF">DXC63_01745</name>
</gene>
<organism evidence="1 2">
    <name type="scientific">Bifidobacterium longum</name>
    <dbReference type="NCBI Taxonomy" id="216816"/>
    <lineage>
        <taxon>Bacteria</taxon>
        <taxon>Bacillati</taxon>
        <taxon>Actinomycetota</taxon>
        <taxon>Actinomycetes</taxon>
        <taxon>Bifidobacteriales</taxon>
        <taxon>Bifidobacteriaceae</taxon>
        <taxon>Bifidobacterium</taxon>
    </lineage>
</organism>
<evidence type="ECO:0000313" key="1">
    <source>
        <dbReference type="EMBL" id="RGL51851.1"/>
    </source>
</evidence>
<protein>
    <submittedName>
        <fullName evidence="1">Uncharacterized protein</fullName>
    </submittedName>
</protein>
<dbReference type="Proteomes" id="UP000261288">
    <property type="component" value="Unassembled WGS sequence"/>
</dbReference>
<proteinExistence type="predicted"/>
<reference evidence="1 2" key="1">
    <citation type="submission" date="2018-08" db="EMBL/GenBank/DDBJ databases">
        <title>A genome reference for cultivated species of the human gut microbiota.</title>
        <authorList>
            <person name="Zou Y."/>
            <person name="Xue W."/>
            <person name="Luo G."/>
        </authorList>
    </citation>
    <scope>NUCLEOTIDE SEQUENCE [LARGE SCALE GENOMIC DNA]</scope>
    <source>
        <strain evidence="1 2">TF06-45A</strain>
    </source>
</reference>
<dbReference type="EMBL" id="QSRZ01000002">
    <property type="protein sequence ID" value="RGL51851.1"/>
    <property type="molecule type" value="Genomic_DNA"/>
</dbReference>
<evidence type="ECO:0000313" key="2">
    <source>
        <dbReference type="Proteomes" id="UP000261288"/>
    </source>
</evidence>
<name>A0A269TBH0_BIFLN</name>
<accession>A0A269TBH0</accession>
<comment type="caution">
    <text evidence="1">The sequence shown here is derived from an EMBL/GenBank/DDBJ whole genome shotgun (WGS) entry which is preliminary data.</text>
</comment>
<sequence>MENSTIAPNNVQSCGECTGKNRWLSNRYQLRVNVIDRLCNLLHEYCAQLRGRNWKADEAFGATHKATYRDVGNAMNHEYTDAAVEQRESHEDESQDWDLLFVGLAC</sequence>